<feature type="region of interest" description="Disordered" evidence="1">
    <location>
        <begin position="652"/>
        <end position="743"/>
    </location>
</feature>
<evidence type="ECO:0000313" key="4">
    <source>
        <dbReference type="Proteomes" id="UP001338582"/>
    </source>
</evidence>
<dbReference type="Gene3D" id="2.60.40.640">
    <property type="match status" value="1"/>
</dbReference>
<name>A0AAX4HED0_9ASCO</name>
<feature type="compositionally biased region" description="Polar residues" evidence="1">
    <location>
        <begin position="617"/>
        <end position="640"/>
    </location>
</feature>
<dbReference type="KEGG" id="asau:88175329"/>
<dbReference type="PANTHER" id="PTHR11188:SF174">
    <property type="entry name" value="ARRESTIN-RELATED TRAFFICKING ADAPTER 10-RELATED"/>
    <property type="match status" value="1"/>
</dbReference>
<feature type="compositionally biased region" description="Basic and acidic residues" evidence="1">
    <location>
        <begin position="705"/>
        <end position="723"/>
    </location>
</feature>
<dbReference type="InterPro" id="IPR050357">
    <property type="entry name" value="Arrestin_domain-protein"/>
</dbReference>
<keyword evidence="4" id="KW-1185">Reference proteome</keyword>
<feature type="compositionally biased region" description="Low complexity" evidence="1">
    <location>
        <begin position="662"/>
        <end position="676"/>
    </location>
</feature>
<dbReference type="InterPro" id="IPR011022">
    <property type="entry name" value="Arrestin_C-like"/>
</dbReference>
<dbReference type="RefSeq" id="XP_062879279.1">
    <property type="nucleotide sequence ID" value="XM_063023209.1"/>
</dbReference>
<sequence length="867" mass="96242">MSDILRSPIFPEESLTLTSGNENEIGDTLVPQLPPTALARNSSLEIYVVPTEDTLFVQGFKPVEYELRPPCLLRGLLVLRVLRPTKIKSVVLNFKGVMQTDWPEGIPPKRNVYEESRDIALHSWPFYQADVNYGNHGASIFVPCAGRSSDEALHLSMDHAPSQLSSIQSPNALESASHFAASLIKRATSPLGLSSSPTITPVASFTDLHSVMSSPSVEQPKPGWFMPGDYVYNFEHLIPALSPETIKATFGSVNYCLEAVVSRQGTFKPVLKGKLPIKLVRVPTDNSVEENEPIVIERDWDDHLRYEIVVASKSVVLDSYLPLSLKFIPLHGKVALHRIRVFIIEECNYYCQNKKVHRTEPSRKFLLLEHKASKSHSLLNKDGTIDDSPTSTTEVLPRELEFQMFVPNTINKKFHFQINPDTAVESIQCTHWIKICLRLSRPNPDNGGKRKHFEISIDSPIHLYSPLAAHNNTLLPIYEREPEFLPQYAEDAPLSPDVTAIDANHPGSSLNMQLSSCSLLTMVIPKDPSLIEFQHIASPTNIGYAEMDCDVHLSSNLYQPEDESILSKIVAPQAMAYSPLASPCRSPSTRTLAPSTAPPLFSSLGITENTLPPAYDHQNSGLSQSPLALNMNSDPTNPQAVNAQSIRDRLNEQLSKSHKKSSNSCQSSFISDSASSKSKDSKNNNSSLNDSFPKDSDSVIGESNESEHMNSSETSRDECKSKNTTELNVPLQNDLGTGDGTIDEAHVDRESIVDIADLEPRSRRSSVSLSLYLKAGLNDLHIDQTLPLLAQSTTSVYDTDIPMGTYVEDSVTDLVGVRFDDFHFNDSLGQLRNPRLEKHYQDLATTETLECDRRNRERSFGVVMKES</sequence>
<organism evidence="3 4">
    <name type="scientific">Australozyma saopauloensis</name>
    <dbReference type="NCBI Taxonomy" id="291208"/>
    <lineage>
        <taxon>Eukaryota</taxon>
        <taxon>Fungi</taxon>
        <taxon>Dikarya</taxon>
        <taxon>Ascomycota</taxon>
        <taxon>Saccharomycotina</taxon>
        <taxon>Pichiomycetes</taxon>
        <taxon>Metschnikowiaceae</taxon>
        <taxon>Australozyma</taxon>
    </lineage>
</organism>
<proteinExistence type="predicted"/>
<evidence type="ECO:0000313" key="3">
    <source>
        <dbReference type="EMBL" id="WPK26900.1"/>
    </source>
</evidence>
<dbReference type="InterPro" id="IPR014756">
    <property type="entry name" value="Ig_E-set"/>
</dbReference>
<dbReference type="SUPFAM" id="SSF81296">
    <property type="entry name" value="E set domains"/>
    <property type="match status" value="1"/>
</dbReference>
<reference evidence="3 4" key="1">
    <citation type="submission" date="2023-10" db="EMBL/GenBank/DDBJ databases">
        <title>Draft Genome Sequence of Candida saopaulonensis from a very Premature Infant with Sepsis.</title>
        <authorList>
            <person name="Ning Y."/>
            <person name="Dai R."/>
            <person name="Xiao M."/>
            <person name="Xu Y."/>
            <person name="Yan Q."/>
            <person name="Zhang L."/>
        </authorList>
    </citation>
    <scope>NUCLEOTIDE SEQUENCE [LARGE SCALE GENOMIC DNA]</scope>
    <source>
        <strain evidence="3 4">19XY460</strain>
    </source>
</reference>
<dbReference type="PANTHER" id="PTHR11188">
    <property type="entry name" value="ARRESTIN DOMAIN CONTAINING PROTEIN"/>
    <property type="match status" value="1"/>
</dbReference>
<feature type="domain" description="Arrestin C-terminal-like" evidence="2">
    <location>
        <begin position="300"/>
        <end position="468"/>
    </location>
</feature>
<dbReference type="GO" id="GO:0030674">
    <property type="term" value="F:protein-macromolecule adaptor activity"/>
    <property type="evidence" value="ECO:0007669"/>
    <property type="project" value="TreeGrafter"/>
</dbReference>
<dbReference type="GO" id="GO:0005829">
    <property type="term" value="C:cytosol"/>
    <property type="evidence" value="ECO:0007669"/>
    <property type="project" value="TreeGrafter"/>
</dbReference>
<gene>
    <name evidence="3" type="ORF">PUMCH_004268</name>
</gene>
<dbReference type="GO" id="GO:0031625">
    <property type="term" value="F:ubiquitin protein ligase binding"/>
    <property type="evidence" value="ECO:0007669"/>
    <property type="project" value="TreeGrafter"/>
</dbReference>
<dbReference type="Pfam" id="PF02752">
    <property type="entry name" value="Arrestin_C"/>
    <property type="match status" value="1"/>
</dbReference>
<protein>
    <recommendedName>
        <fullName evidence="2">Arrestin C-terminal-like domain-containing protein</fullName>
    </recommendedName>
</protein>
<evidence type="ECO:0000259" key="2">
    <source>
        <dbReference type="SMART" id="SM01017"/>
    </source>
</evidence>
<feature type="compositionally biased region" description="Polar residues" evidence="1">
    <location>
        <begin position="724"/>
        <end position="735"/>
    </location>
</feature>
<dbReference type="InterPro" id="IPR014752">
    <property type="entry name" value="Arrestin-like_C"/>
</dbReference>
<dbReference type="AlphaFoldDB" id="A0AAX4HED0"/>
<dbReference type="Proteomes" id="UP001338582">
    <property type="component" value="Chromosome 5"/>
</dbReference>
<dbReference type="GeneID" id="88175329"/>
<accession>A0AAX4HED0</accession>
<dbReference type="SMART" id="SM01017">
    <property type="entry name" value="Arrestin_C"/>
    <property type="match status" value="1"/>
</dbReference>
<dbReference type="GO" id="GO:0070086">
    <property type="term" value="P:ubiquitin-dependent endocytosis"/>
    <property type="evidence" value="ECO:0007669"/>
    <property type="project" value="TreeGrafter"/>
</dbReference>
<evidence type="ECO:0000256" key="1">
    <source>
        <dbReference type="SAM" id="MobiDB-lite"/>
    </source>
</evidence>
<feature type="region of interest" description="Disordered" evidence="1">
    <location>
        <begin position="603"/>
        <end position="640"/>
    </location>
</feature>
<dbReference type="EMBL" id="CP138898">
    <property type="protein sequence ID" value="WPK26900.1"/>
    <property type="molecule type" value="Genomic_DNA"/>
</dbReference>